<gene>
    <name evidence="3" type="ORF">C8F04DRAFT_1186823</name>
</gene>
<dbReference type="InterPro" id="IPR009027">
    <property type="entry name" value="Ribosomal_bL9/RNase_H1_N"/>
</dbReference>
<feature type="region of interest" description="Disordered" evidence="1">
    <location>
        <begin position="161"/>
        <end position="188"/>
    </location>
</feature>
<protein>
    <recommendedName>
        <fullName evidence="2">Ribonuclease H1 N-terminal domain-containing protein</fullName>
    </recommendedName>
</protein>
<dbReference type="AlphaFoldDB" id="A0AAD6SRB4"/>
<dbReference type="EMBL" id="JARJCM010000091">
    <property type="protein sequence ID" value="KAJ7030417.1"/>
    <property type="molecule type" value="Genomic_DNA"/>
</dbReference>
<sequence>MSKPRPTTPKHRNTSDAYRPGSPSLAEKKERRRKISAAYYARAAIKTRRRQWDPVKSSPAPVPSALSASFHCELVSDEMLYGRLRFKDDRGASTSEGEDSAFKAMDARRRVRTETSEVNLPAESVGARPEEQLALEALAMMAQGPAEGSQDSILQMANLLSSDDEDGPPPRVVTPPSRPCTPPPPEVPTRRVRLANAAVADLNKGPLTLPTHIEARHWVRKVFSFGGVYLQSRQYTFIDNWRKVKVGSRAYGSGALQVGHTAAARTSLAAEPALVALTASTETTQEKEGVRHAAECGLSVLERQRIAWAKMADAEAAPRPHALKSNRLARDERARSHCCSPSSSPTVSPSVAISPSAAVSPTVCCVTPSSSIPTSTCCGTPSSFIPTSIVVVEQTEAGEGEVGEVTHGDDCADGSDGGGSSCGVGDCLSLLGLVHVPGMLGEAAEPMAGGASREVGAPRPNEIRVAGKECEGRQWNGSERSEAHRGERADVRGRQRIEASLRRESGKAETGRLILSMKTCGVKMSSTSQRELEQKRLTKEGKEVIWRPAVGFAEGIAGGVVAEACTSTAREGKRFHVAGGKKDEEYPILRAAPRLTMSNTVKKTNMTRDEMVPDLHTPGHDQRFWCLPPIREDLDAVVPVEGGFELHLVTQGRKVGVWRSWTVVKAMVSGYPDAAHKGHHSMASCVQEWQAHCQLGIHPHTVDPTASRAQVVQQAPAPSTPDPASQRVVGRHAATPKRYFAVWGAGVVYSTRYSAQQAFDEVVEDGGEAELVSTDDFDLALSYADGV</sequence>
<feature type="region of interest" description="Disordered" evidence="1">
    <location>
        <begin position="1"/>
        <end position="33"/>
    </location>
</feature>
<dbReference type="SUPFAM" id="SSF55658">
    <property type="entry name" value="L9 N-domain-like"/>
    <property type="match status" value="1"/>
</dbReference>
<accession>A0AAD6SRB4</accession>
<evidence type="ECO:0000256" key="1">
    <source>
        <dbReference type="SAM" id="MobiDB-lite"/>
    </source>
</evidence>
<evidence type="ECO:0000259" key="2">
    <source>
        <dbReference type="Pfam" id="PF01693"/>
    </source>
</evidence>
<feature type="domain" description="Ribonuclease H1 N-terminal" evidence="2">
    <location>
        <begin position="649"/>
        <end position="682"/>
    </location>
</feature>
<comment type="caution">
    <text evidence="3">The sequence shown here is derived from an EMBL/GenBank/DDBJ whole genome shotgun (WGS) entry which is preliminary data.</text>
</comment>
<proteinExistence type="predicted"/>
<dbReference type="InterPro" id="IPR011320">
    <property type="entry name" value="RNase_H1_N"/>
</dbReference>
<feature type="compositionally biased region" description="Pro residues" evidence="1">
    <location>
        <begin position="169"/>
        <end position="187"/>
    </location>
</feature>
<keyword evidence="4" id="KW-1185">Reference proteome</keyword>
<organism evidence="3 4">
    <name type="scientific">Mycena alexandri</name>
    <dbReference type="NCBI Taxonomy" id="1745969"/>
    <lineage>
        <taxon>Eukaryota</taxon>
        <taxon>Fungi</taxon>
        <taxon>Dikarya</taxon>
        <taxon>Basidiomycota</taxon>
        <taxon>Agaricomycotina</taxon>
        <taxon>Agaricomycetes</taxon>
        <taxon>Agaricomycetidae</taxon>
        <taxon>Agaricales</taxon>
        <taxon>Marasmiineae</taxon>
        <taxon>Mycenaceae</taxon>
        <taxon>Mycena</taxon>
    </lineage>
</organism>
<evidence type="ECO:0000313" key="4">
    <source>
        <dbReference type="Proteomes" id="UP001218188"/>
    </source>
</evidence>
<dbReference type="Pfam" id="PF01693">
    <property type="entry name" value="Cauli_VI"/>
    <property type="match status" value="1"/>
</dbReference>
<name>A0AAD6SRB4_9AGAR</name>
<evidence type="ECO:0000313" key="3">
    <source>
        <dbReference type="EMBL" id="KAJ7030417.1"/>
    </source>
</evidence>
<reference evidence="3" key="1">
    <citation type="submission" date="2023-03" db="EMBL/GenBank/DDBJ databases">
        <title>Massive genome expansion in bonnet fungi (Mycena s.s.) driven by repeated elements and novel gene families across ecological guilds.</title>
        <authorList>
            <consortium name="Lawrence Berkeley National Laboratory"/>
            <person name="Harder C.B."/>
            <person name="Miyauchi S."/>
            <person name="Viragh M."/>
            <person name="Kuo A."/>
            <person name="Thoen E."/>
            <person name="Andreopoulos B."/>
            <person name="Lu D."/>
            <person name="Skrede I."/>
            <person name="Drula E."/>
            <person name="Henrissat B."/>
            <person name="Morin E."/>
            <person name="Kohler A."/>
            <person name="Barry K."/>
            <person name="LaButti K."/>
            <person name="Morin E."/>
            <person name="Salamov A."/>
            <person name="Lipzen A."/>
            <person name="Mereny Z."/>
            <person name="Hegedus B."/>
            <person name="Baldrian P."/>
            <person name="Stursova M."/>
            <person name="Weitz H."/>
            <person name="Taylor A."/>
            <person name="Grigoriev I.V."/>
            <person name="Nagy L.G."/>
            <person name="Martin F."/>
            <person name="Kauserud H."/>
        </authorList>
    </citation>
    <scope>NUCLEOTIDE SEQUENCE</scope>
    <source>
        <strain evidence="3">CBHHK200</strain>
    </source>
</reference>
<dbReference type="Proteomes" id="UP001218188">
    <property type="component" value="Unassembled WGS sequence"/>
</dbReference>